<organism evidence="2 3">
    <name type="scientific">Rhipicephalus sanguineus</name>
    <name type="common">Brown dog tick</name>
    <name type="synonym">Ixodes sanguineus</name>
    <dbReference type="NCBI Taxonomy" id="34632"/>
    <lineage>
        <taxon>Eukaryota</taxon>
        <taxon>Metazoa</taxon>
        <taxon>Ecdysozoa</taxon>
        <taxon>Arthropoda</taxon>
        <taxon>Chelicerata</taxon>
        <taxon>Arachnida</taxon>
        <taxon>Acari</taxon>
        <taxon>Parasitiformes</taxon>
        <taxon>Ixodida</taxon>
        <taxon>Ixodoidea</taxon>
        <taxon>Ixodidae</taxon>
        <taxon>Rhipicephalinae</taxon>
        <taxon>Rhipicephalus</taxon>
        <taxon>Rhipicephalus</taxon>
    </lineage>
</organism>
<reference evidence="2" key="2">
    <citation type="submission" date="2021-09" db="EMBL/GenBank/DDBJ databases">
        <authorList>
            <person name="Jia N."/>
            <person name="Wang J."/>
            <person name="Shi W."/>
            <person name="Du L."/>
            <person name="Sun Y."/>
            <person name="Zhan W."/>
            <person name="Jiang J."/>
            <person name="Wang Q."/>
            <person name="Zhang B."/>
            <person name="Ji P."/>
            <person name="Sakyi L.B."/>
            <person name="Cui X."/>
            <person name="Yuan T."/>
            <person name="Jiang B."/>
            <person name="Yang W."/>
            <person name="Lam T.T.-Y."/>
            <person name="Chang Q."/>
            <person name="Ding S."/>
            <person name="Wang X."/>
            <person name="Zhu J."/>
            <person name="Ruan X."/>
            <person name="Zhao L."/>
            <person name="Wei J."/>
            <person name="Que T."/>
            <person name="Du C."/>
            <person name="Cheng J."/>
            <person name="Dai P."/>
            <person name="Han X."/>
            <person name="Huang E."/>
            <person name="Gao Y."/>
            <person name="Liu J."/>
            <person name="Shao H."/>
            <person name="Ye R."/>
            <person name="Li L."/>
            <person name="Wei W."/>
            <person name="Wang X."/>
            <person name="Wang C."/>
            <person name="Huo Q."/>
            <person name="Li W."/>
            <person name="Guo W."/>
            <person name="Chen H."/>
            <person name="Chen S."/>
            <person name="Zhou L."/>
            <person name="Zhou L."/>
            <person name="Ni X."/>
            <person name="Tian J."/>
            <person name="Zhou Y."/>
            <person name="Sheng Y."/>
            <person name="Liu T."/>
            <person name="Pan Y."/>
            <person name="Xia L."/>
            <person name="Li J."/>
            <person name="Zhao F."/>
            <person name="Cao W."/>
        </authorList>
    </citation>
    <scope>NUCLEOTIDE SEQUENCE</scope>
    <source>
        <strain evidence="2">Rsan-2018</strain>
        <tissue evidence="2">Larvae</tissue>
    </source>
</reference>
<dbReference type="AlphaFoldDB" id="A0A9D4SVS6"/>
<accession>A0A9D4SVS6</accession>
<name>A0A9D4SVS6_RHISA</name>
<evidence type="ECO:0000256" key="1">
    <source>
        <dbReference type="SAM" id="MobiDB-lite"/>
    </source>
</evidence>
<dbReference type="EMBL" id="JABSTV010001250">
    <property type="protein sequence ID" value="KAH7955296.1"/>
    <property type="molecule type" value="Genomic_DNA"/>
</dbReference>
<comment type="caution">
    <text evidence="2">The sequence shown here is derived from an EMBL/GenBank/DDBJ whole genome shotgun (WGS) entry which is preliminary data.</text>
</comment>
<gene>
    <name evidence="2" type="ORF">HPB52_000100</name>
</gene>
<evidence type="ECO:0000313" key="3">
    <source>
        <dbReference type="Proteomes" id="UP000821837"/>
    </source>
</evidence>
<sequence length="59" mass="6125">MLPAIQASVLSASREGRTVTLRFEAQSPRSKYPGSGYASRCGRPAPVHCSADSADASAT</sequence>
<keyword evidence="3" id="KW-1185">Reference proteome</keyword>
<proteinExistence type="predicted"/>
<protein>
    <submittedName>
        <fullName evidence="2">Uncharacterized protein</fullName>
    </submittedName>
</protein>
<reference evidence="2" key="1">
    <citation type="journal article" date="2020" name="Cell">
        <title>Large-Scale Comparative Analyses of Tick Genomes Elucidate Their Genetic Diversity and Vector Capacities.</title>
        <authorList>
            <consortium name="Tick Genome and Microbiome Consortium (TIGMIC)"/>
            <person name="Jia N."/>
            <person name="Wang J."/>
            <person name="Shi W."/>
            <person name="Du L."/>
            <person name="Sun Y."/>
            <person name="Zhan W."/>
            <person name="Jiang J.F."/>
            <person name="Wang Q."/>
            <person name="Zhang B."/>
            <person name="Ji P."/>
            <person name="Bell-Sakyi L."/>
            <person name="Cui X.M."/>
            <person name="Yuan T.T."/>
            <person name="Jiang B.G."/>
            <person name="Yang W.F."/>
            <person name="Lam T.T."/>
            <person name="Chang Q.C."/>
            <person name="Ding S.J."/>
            <person name="Wang X.J."/>
            <person name="Zhu J.G."/>
            <person name="Ruan X.D."/>
            <person name="Zhao L."/>
            <person name="Wei J.T."/>
            <person name="Ye R.Z."/>
            <person name="Que T.C."/>
            <person name="Du C.H."/>
            <person name="Zhou Y.H."/>
            <person name="Cheng J.X."/>
            <person name="Dai P.F."/>
            <person name="Guo W.B."/>
            <person name="Han X.H."/>
            <person name="Huang E.J."/>
            <person name="Li L.F."/>
            <person name="Wei W."/>
            <person name="Gao Y.C."/>
            <person name="Liu J.Z."/>
            <person name="Shao H.Z."/>
            <person name="Wang X."/>
            <person name="Wang C.C."/>
            <person name="Yang T.C."/>
            <person name="Huo Q.B."/>
            <person name="Li W."/>
            <person name="Chen H.Y."/>
            <person name="Chen S.E."/>
            <person name="Zhou L.G."/>
            <person name="Ni X.B."/>
            <person name="Tian J.H."/>
            <person name="Sheng Y."/>
            <person name="Liu T."/>
            <person name="Pan Y.S."/>
            <person name="Xia L.Y."/>
            <person name="Li J."/>
            <person name="Zhao F."/>
            <person name="Cao W.C."/>
        </authorList>
    </citation>
    <scope>NUCLEOTIDE SEQUENCE</scope>
    <source>
        <strain evidence="2">Rsan-2018</strain>
    </source>
</reference>
<feature type="region of interest" description="Disordered" evidence="1">
    <location>
        <begin position="21"/>
        <end position="59"/>
    </location>
</feature>
<evidence type="ECO:0000313" key="2">
    <source>
        <dbReference type="EMBL" id="KAH7955296.1"/>
    </source>
</evidence>
<dbReference type="Proteomes" id="UP000821837">
    <property type="component" value="Unassembled WGS sequence"/>
</dbReference>